<keyword evidence="4 6" id="KW-1133">Transmembrane helix</keyword>
<evidence type="ECO:0000313" key="8">
    <source>
        <dbReference type="EMBL" id="RLJ63622.1"/>
    </source>
</evidence>
<feature type="transmembrane region" description="Helical" evidence="6">
    <location>
        <begin position="97"/>
        <end position="119"/>
    </location>
</feature>
<proteinExistence type="predicted"/>
<reference evidence="8 9" key="1">
    <citation type="submission" date="2018-10" db="EMBL/GenBank/DDBJ databases">
        <title>Genomic Encyclopedia of Type Strains, Phase IV (KMG-IV): sequencing the most valuable type-strain genomes for metagenomic binning, comparative biology and taxonomic classification.</title>
        <authorList>
            <person name="Goeker M."/>
        </authorList>
    </citation>
    <scope>NUCLEOTIDE SEQUENCE [LARGE SCALE GENOMIC DNA]</scope>
    <source>
        <strain evidence="8 9">DSM 26916</strain>
    </source>
</reference>
<protein>
    <submittedName>
        <fullName evidence="8">Putative RDD family membrane protein YckC</fullName>
    </submittedName>
</protein>
<name>A0A497XCA1_9PROT</name>
<keyword evidence="2" id="KW-1003">Cell membrane</keyword>
<keyword evidence="3 6" id="KW-0812">Transmembrane</keyword>
<evidence type="ECO:0000256" key="3">
    <source>
        <dbReference type="ARBA" id="ARBA00022692"/>
    </source>
</evidence>
<feature type="domain" description="RDD" evidence="7">
    <location>
        <begin position="7"/>
        <end position="132"/>
    </location>
</feature>
<dbReference type="EMBL" id="RCCI01000006">
    <property type="protein sequence ID" value="RLJ63622.1"/>
    <property type="molecule type" value="Genomic_DNA"/>
</dbReference>
<dbReference type="GO" id="GO:0005886">
    <property type="term" value="C:plasma membrane"/>
    <property type="evidence" value="ECO:0007669"/>
    <property type="project" value="UniProtKB-SubCell"/>
</dbReference>
<evidence type="ECO:0000256" key="1">
    <source>
        <dbReference type="ARBA" id="ARBA00004651"/>
    </source>
</evidence>
<accession>A0A497XCA1</accession>
<dbReference type="Proteomes" id="UP000268908">
    <property type="component" value="Unassembled WGS sequence"/>
</dbReference>
<feature type="transmembrane region" description="Helical" evidence="6">
    <location>
        <begin position="50"/>
        <end position="67"/>
    </location>
</feature>
<dbReference type="AlphaFoldDB" id="A0A497XCA1"/>
<evidence type="ECO:0000256" key="2">
    <source>
        <dbReference type="ARBA" id="ARBA00022475"/>
    </source>
</evidence>
<organism evidence="8 9">
    <name type="scientific">Sulfurisoma sediminicola</name>
    <dbReference type="NCBI Taxonomy" id="1381557"/>
    <lineage>
        <taxon>Bacteria</taxon>
        <taxon>Pseudomonadati</taxon>
        <taxon>Pseudomonadota</taxon>
        <taxon>Betaproteobacteria</taxon>
        <taxon>Nitrosomonadales</taxon>
        <taxon>Sterolibacteriaceae</taxon>
        <taxon>Sulfurisoma</taxon>
    </lineage>
</organism>
<feature type="transmembrane region" description="Helical" evidence="6">
    <location>
        <begin position="21"/>
        <end position="44"/>
    </location>
</feature>
<evidence type="ECO:0000256" key="5">
    <source>
        <dbReference type="ARBA" id="ARBA00023136"/>
    </source>
</evidence>
<comment type="caution">
    <text evidence="8">The sequence shown here is derived from an EMBL/GenBank/DDBJ whole genome shotgun (WGS) entry which is preliminary data.</text>
</comment>
<dbReference type="InterPro" id="IPR010432">
    <property type="entry name" value="RDD"/>
</dbReference>
<dbReference type="Pfam" id="PF06271">
    <property type="entry name" value="RDD"/>
    <property type="match status" value="1"/>
</dbReference>
<evidence type="ECO:0000256" key="6">
    <source>
        <dbReference type="SAM" id="Phobius"/>
    </source>
</evidence>
<sequence length="139" mass="15765">MTAAPLPGIRRRLASLLYESLLLLGVWAATFMLPHLALGLAFGVALPGPALLLHVFAVFGIYFIWYWNHGGQTLAMQTWKLQLRMADGSKPPLSRLLLRYAVSWPSLLLFGAGLLWAFFDRERQFLHDRLAGTRIEFKR</sequence>
<keyword evidence="9" id="KW-1185">Reference proteome</keyword>
<gene>
    <name evidence="8" type="ORF">DFR35_2252</name>
</gene>
<dbReference type="InterPro" id="IPR051791">
    <property type="entry name" value="Pra-immunoreactive"/>
</dbReference>
<comment type="subcellular location">
    <subcellularLocation>
        <location evidence="1">Cell membrane</location>
        <topology evidence="1">Multi-pass membrane protein</topology>
    </subcellularLocation>
</comment>
<keyword evidence="5 6" id="KW-0472">Membrane</keyword>
<evidence type="ECO:0000259" key="7">
    <source>
        <dbReference type="Pfam" id="PF06271"/>
    </source>
</evidence>
<dbReference type="PANTHER" id="PTHR36115:SF10">
    <property type="entry name" value="RDD DOMAIN-CONTAINING PROTEIN"/>
    <property type="match status" value="1"/>
</dbReference>
<dbReference type="PANTHER" id="PTHR36115">
    <property type="entry name" value="PROLINE-RICH ANTIGEN HOMOLOG-RELATED"/>
    <property type="match status" value="1"/>
</dbReference>
<evidence type="ECO:0000256" key="4">
    <source>
        <dbReference type="ARBA" id="ARBA00022989"/>
    </source>
</evidence>
<evidence type="ECO:0000313" key="9">
    <source>
        <dbReference type="Proteomes" id="UP000268908"/>
    </source>
</evidence>